<dbReference type="Proteomes" id="UP000242287">
    <property type="component" value="Unassembled WGS sequence"/>
</dbReference>
<dbReference type="InterPro" id="IPR013083">
    <property type="entry name" value="Znf_RING/FYVE/PHD"/>
</dbReference>
<protein>
    <recommendedName>
        <fullName evidence="3 10">Vacuolar protein sorting-associated protein 27</fullName>
    </recommendedName>
</protein>
<keyword evidence="7 11" id="KW-0863">Zinc-finger</keyword>
<accession>A0A2A9NKQ6</accession>
<dbReference type="Gene3D" id="6.10.140.100">
    <property type="match status" value="1"/>
</dbReference>
<dbReference type="Gene3D" id="1.25.40.90">
    <property type="match status" value="1"/>
</dbReference>
<feature type="region of interest" description="Disordered" evidence="12">
    <location>
        <begin position="324"/>
        <end position="366"/>
    </location>
</feature>
<dbReference type="Gene3D" id="3.30.40.10">
    <property type="entry name" value="Zinc/RING finger domain, C3HC4 (zinc finger)"/>
    <property type="match status" value="1"/>
</dbReference>
<feature type="compositionally biased region" description="Low complexity" evidence="12">
    <location>
        <begin position="655"/>
        <end position="666"/>
    </location>
</feature>
<evidence type="ECO:0000256" key="3">
    <source>
        <dbReference type="ARBA" id="ARBA00017753"/>
    </source>
</evidence>
<dbReference type="AlphaFoldDB" id="A0A2A9NKQ6"/>
<sequence length="740" mass="81693">MSALSSWLWGTPQLDYAIDKATSELLPTGSEDIALNLEICDQIRSKSIPAKDAMRALKRRLNHSNPNVQLLALNLTDICVKNGGDLFLNEIASREFIDNLISILKMQTLNHDVKSTILRLIQNWSVAFEGKYNLSYVGQAYKELVKEGFKFPPKDLAVANSAMVDTQTAPEWIDSDVCLRCRTAFTFTNRKHHCRNCGQVFDQQCSSKTMPLPHFGITQEVRVCDGCYNKLLKKAQKSNDSTRKQSYSHNPRDLNIPGFDDDLQRAIQLSLQEATASGSQRRPGYVPAQPSQWQYSEPPIVERPSYAANDDDDLDLKAAIEASLREANAPKPSAPIAPPTPRDEERPYSYDYRTSSATPTPLPPLPKLPSYDLDPLESDAILTFSQTVEQLQAQGGRDLSRYPGVNELYDKASGLRPKLALSLDDAGRKEEMLADMHDKLSQAVKLYDQLLTEQVMHPRWRSPQSMAAHQAQASSVNGVASGFQPQWTAGNPQGASTGYTPVEAPHSPQTAYSRYPGHQQPQYGQVAEQYPPETPISSQTTPAPPQHQGYTDPSQYHYSASTPTPSQNLSPRHAAPQMQMQHQTPISMASAVKSPPPPITSHLASVPESPHLSPSLGRSNSISSYAPNAQAHQAGNTHLGRSHSISVPSARMHQQKPAQSVHQQHQQQHHYQRTPQAPPQQQQQQQAYAMPPSGPPQQALPHFPSVPTTTLPQPSSVYGSSLHSGVVETEGRKEAMLIDL</sequence>
<dbReference type="InterPro" id="IPR003903">
    <property type="entry name" value="UIM_dom"/>
</dbReference>
<dbReference type="InterPro" id="IPR002014">
    <property type="entry name" value="VHS_dom"/>
</dbReference>
<dbReference type="FunFam" id="3.30.40.10:FF:000161">
    <property type="entry name" value="Vacuolar protein sorting-associated protein 27"/>
    <property type="match status" value="1"/>
</dbReference>
<dbReference type="InterPro" id="IPR000306">
    <property type="entry name" value="Znf_FYVE"/>
</dbReference>
<dbReference type="GO" id="GO:0043130">
    <property type="term" value="F:ubiquitin binding"/>
    <property type="evidence" value="ECO:0007669"/>
    <property type="project" value="InterPro"/>
</dbReference>
<dbReference type="OrthoDB" id="957735at2759"/>
<feature type="region of interest" description="Disordered" evidence="12">
    <location>
        <begin position="238"/>
        <end position="259"/>
    </location>
</feature>
<evidence type="ECO:0000256" key="5">
    <source>
        <dbReference type="ARBA" id="ARBA00022737"/>
    </source>
</evidence>
<dbReference type="Pfam" id="PF00790">
    <property type="entry name" value="VHS"/>
    <property type="match status" value="1"/>
</dbReference>
<evidence type="ECO:0000256" key="1">
    <source>
        <dbReference type="ARBA" id="ARBA00004125"/>
    </source>
</evidence>
<evidence type="ECO:0000256" key="4">
    <source>
        <dbReference type="ARBA" id="ARBA00022723"/>
    </source>
</evidence>
<evidence type="ECO:0000256" key="12">
    <source>
        <dbReference type="SAM" id="MobiDB-lite"/>
    </source>
</evidence>
<keyword evidence="9 10" id="KW-0472">Membrane</keyword>
<evidence type="ECO:0000313" key="15">
    <source>
        <dbReference type="EMBL" id="PFH48290.1"/>
    </source>
</evidence>
<proteinExistence type="inferred from homology"/>
<dbReference type="SUPFAM" id="SSF48464">
    <property type="entry name" value="ENTH/VHS domain"/>
    <property type="match status" value="1"/>
</dbReference>
<dbReference type="PROSITE" id="PS50178">
    <property type="entry name" value="ZF_FYVE"/>
    <property type="match status" value="1"/>
</dbReference>
<dbReference type="SUPFAM" id="SSF57903">
    <property type="entry name" value="FYVE/PHD zinc finger"/>
    <property type="match status" value="1"/>
</dbReference>
<feature type="compositionally biased region" description="Polar residues" evidence="12">
    <location>
        <begin position="548"/>
        <end position="570"/>
    </location>
</feature>
<dbReference type="STRING" id="703135.A0A2A9NKQ6"/>
<comment type="subcellular location">
    <subcellularLocation>
        <location evidence="1 10">Endosome membrane</location>
        <topology evidence="1 10">Peripheral membrane protein</topology>
        <orientation evidence="1 10">Cytoplasmic side</orientation>
    </subcellularLocation>
</comment>
<evidence type="ECO:0000259" key="13">
    <source>
        <dbReference type="PROSITE" id="PS50178"/>
    </source>
</evidence>
<feature type="compositionally biased region" description="Low complexity" evidence="12">
    <location>
        <begin position="462"/>
        <end position="475"/>
    </location>
</feature>
<evidence type="ECO:0000313" key="16">
    <source>
        <dbReference type="Proteomes" id="UP000242287"/>
    </source>
</evidence>
<dbReference type="Pfam" id="PF01363">
    <property type="entry name" value="FYVE"/>
    <property type="match status" value="1"/>
</dbReference>
<dbReference type="EMBL" id="KZ302069">
    <property type="protein sequence ID" value="PFH48290.1"/>
    <property type="molecule type" value="Genomic_DNA"/>
</dbReference>
<evidence type="ECO:0000256" key="11">
    <source>
        <dbReference type="PROSITE-ProRule" id="PRU00091"/>
    </source>
</evidence>
<dbReference type="PROSITE" id="PS50179">
    <property type="entry name" value="VHS"/>
    <property type="match status" value="1"/>
</dbReference>
<dbReference type="PANTHER" id="PTHR47794">
    <property type="entry name" value="VACUOLAR PROTEIN SORTING-ASSOCIATED PROTEIN 27"/>
    <property type="match status" value="1"/>
</dbReference>
<reference evidence="15 16" key="1">
    <citation type="submission" date="2014-02" db="EMBL/GenBank/DDBJ databases">
        <title>Transposable element dynamics among asymbiotic and ectomycorrhizal Amanita fungi.</title>
        <authorList>
            <consortium name="DOE Joint Genome Institute"/>
            <person name="Hess J."/>
            <person name="Skrede I."/>
            <person name="Wolfe B."/>
            <person name="LaButti K."/>
            <person name="Ohm R.A."/>
            <person name="Grigoriev I.V."/>
            <person name="Pringle A."/>
        </authorList>
    </citation>
    <scope>NUCLEOTIDE SEQUENCE [LARGE SCALE GENOMIC DNA]</scope>
    <source>
        <strain evidence="15 16">SKay4041</strain>
    </source>
</reference>
<dbReference type="Pfam" id="PF02809">
    <property type="entry name" value="UIM"/>
    <property type="match status" value="2"/>
</dbReference>
<evidence type="ECO:0000256" key="6">
    <source>
        <dbReference type="ARBA" id="ARBA00022753"/>
    </source>
</evidence>
<dbReference type="InterPro" id="IPR017073">
    <property type="entry name" value="HGS/VPS27"/>
</dbReference>
<dbReference type="SMART" id="SM00288">
    <property type="entry name" value="VHS"/>
    <property type="match status" value="1"/>
</dbReference>
<dbReference type="PIRSF" id="PIRSF036956">
    <property type="entry name" value="Hrs_Vps27"/>
    <property type="match status" value="1"/>
</dbReference>
<dbReference type="PANTHER" id="PTHR47794:SF1">
    <property type="entry name" value="VACUOLAR PROTEIN SORTING-ASSOCIATED PROTEIN 27"/>
    <property type="match status" value="1"/>
</dbReference>
<feature type="region of interest" description="Disordered" evidence="12">
    <location>
        <begin position="461"/>
        <end position="718"/>
    </location>
</feature>
<dbReference type="SMART" id="SM00726">
    <property type="entry name" value="UIM"/>
    <property type="match status" value="2"/>
</dbReference>
<keyword evidence="8" id="KW-0862">Zinc</keyword>
<feature type="region of interest" description="Disordered" evidence="12">
    <location>
        <begin position="273"/>
        <end position="310"/>
    </location>
</feature>
<dbReference type="InterPro" id="IPR011011">
    <property type="entry name" value="Znf_FYVE_PHD"/>
</dbReference>
<evidence type="ECO:0000256" key="8">
    <source>
        <dbReference type="ARBA" id="ARBA00022833"/>
    </source>
</evidence>
<evidence type="ECO:0000256" key="7">
    <source>
        <dbReference type="ARBA" id="ARBA00022771"/>
    </source>
</evidence>
<feature type="domain" description="FYVE-type" evidence="13">
    <location>
        <begin position="172"/>
        <end position="232"/>
    </location>
</feature>
<feature type="compositionally biased region" description="Polar residues" evidence="12">
    <location>
        <begin position="616"/>
        <end position="636"/>
    </location>
</feature>
<keyword evidence="16" id="KW-1185">Reference proteome</keyword>
<evidence type="ECO:0000256" key="2">
    <source>
        <dbReference type="ARBA" id="ARBA00008597"/>
    </source>
</evidence>
<name>A0A2A9NKQ6_9AGAR</name>
<gene>
    <name evidence="15" type="ORF">AMATHDRAFT_65883</name>
</gene>
<dbReference type="SMART" id="SM00064">
    <property type="entry name" value="FYVE"/>
    <property type="match status" value="1"/>
</dbReference>
<dbReference type="GO" id="GO:0006623">
    <property type="term" value="P:protein targeting to vacuole"/>
    <property type="evidence" value="ECO:0007669"/>
    <property type="project" value="TreeGrafter"/>
</dbReference>
<feature type="compositionally biased region" description="Low complexity" evidence="12">
    <location>
        <begin position="679"/>
        <end position="691"/>
    </location>
</feature>
<dbReference type="InterPro" id="IPR008942">
    <property type="entry name" value="ENTH_VHS"/>
</dbReference>
<evidence type="ECO:0000256" key="9">
    <source>
        <dbReference type="ARBA" id="ARBA00023136"/>
    </source>
</evidence>
<comment type="similarity">
    <text evidence="2 10">Belongs to the VPS27 family.</text>
</comment>
<keyword evidence="4" id="KW-0479">Metal-binding</keyword>
<feature type="domain" description="VHS" evidence="14">
    <location>
        <begin position="30"/>
        <end position="152"/>
    </location>
</feature>
<comment type="subunit">
    <text evidence="10">Component of the ESCRT-0 complex composed of HSE1 and VPS27.</text>
</comment>
<dbReference type="GO" id="GO:0032266">
    <property type="term" value="F:phosphatidylinositol-3-phosphate binding"/>
    <property type="evidence" value="ECO:0007669"/>
    <property type="project" value="TreeGrafter"/>
</dbReference>
<evidence type="ECO:0000259" key="14">
    <source>
        <dbReference type="PROSITE" id="PS50179"/>
    </source>
</evidence>
<dbReference type="Gene3D" id="1.20.5.1940">
    <property type="match status" value="1"/>
</dbReference>
<keyword evidence="6 10" id="KW-0967">Endosome</keyword>
<feature type="compositionally biased region" description="Polar residues" evidence="12">
    <location>
        <begin position="483"/>
        <end position="499"/>
    </location>
</feature>
<evidence type="ECO:0000256" key="10">
    <source>
        <dbReference type="PIRNR" id="PIRNR036956"/>
    </source>
</evidence>
<feature type="compositionally biased region" description="Polar residues" evidence="12">
    <location>
        <begin position="706"/>
        <end position="718"/>
    </location>
</feature>
<dbReference type="GO" id="GO:0043328">
    <property type="term" value="P:protein transport to vacuole involved in ubiquitin-dependent protein catabolic process via the multivesicular body sorting pathway"/>
    <property type="evidence" value="ECO:0007669"/>
    <property type="project" value="TreeGrafter"/>
</dbReference>
<dbReference type="GO" id="GO:0010008">
    <property type="term" value="C:endosome membrane"/>
    <property type="evidence" value="ECO:0007669"/>
    <property type="project" value="UniProtKB-SubCell"/>
</dbReference>
<comment type="function">
    <text evidence="10">Component of the ESCRT-0 complex which is the sorting receptor for ubiquitinated cargo proteins at the multivesicular body (MVB) and recruits ESCRT-I to the MVB outer membrane.</text>
</comment>
<feature type="compositionally biased region" description="Polar residues" evidence="12">
    <location>
        <begin position="578"/>
        <end position="587"/>
    </location>
</feature>
<dbReference type="GO" id="GO:0008270">
    <property type="term" value="F:zinc ion binding"/>
    <property type="evidence" value="ECO:0007669"/>
    <property type="project" value="UniProtKB-KW"/>
</dbReference>
<dbReference type="GO" id="GO:0033565">
    <property type="term" value="C:ESCRT-0 complex"/>
    <property type="evidence" value="ECO:0007669"/>
    <property type="project" value="TreeGrafter"/>
</dbReference>
<keyword evidence="5" id="KW-0677">Repeat</keyword>
<organism evidence="15 16">
    <name type="scientific">Amanita thiersii Skay4041</name>
    <dbReference type="NCBI Taxonomy" id="703135"/>
    <lineage>
        <taxon>Eukaryota</taxon>
        <taxon>Fungi</taxon>
        <taxon>Dikarya</taxon>
        <taxon>Basidiomycota</taxon>
        <taxon>Agaricomycotina</taxon>
        <taxon>Agaricomycetes</taxon>
        <taxon>Agaricomycetidae</taxon>
        <taxon>Agaricales</taxon>
        <taxon>Pluteineae</taxon>
        <taxon>Amanitaceae</taxon>
        <taxon>Amanita</taxon>
    </lineage>
</organism>
<dbReference type="CDD" id="cd15735">
    <property type="entry name" value="FYVE_spVPS27p_like"/>
    <property type="match status" value="1"/>
</dbReference>
<dbReference type="CDD" id="cd21385">
    <property type="entry name" value="GAT_Vps27"/>
    <property type="match status" value="1"/>
</dbReference>
<dbReference type="PROSITE" id="PS50330">
    <property type="entry name" value="UIM"/>
    <property type="match status" value="2"/>
</dbReference>
<dbReference type="CDD" id="cd16979">
    <property type="entry name" value="VHS_Vps27"/>
    <property type="match status" value="1"/>
</dbReference>
<dbReference type="InterPro" id="IPR017455">
    <property type="entry name" value="Znf_FYVE-rel"/>
</dbReference>